<protein>
    <submittedName>
        <fullName evidence="2">Uncharacterized protein</fullName>
    </submittedName>
</protein>
<dbReference type="Proteomes" id="UP000028990">
    <property type="component" value="Unassembled WGS sequence"/>
</dbReference>
<evidence type="ECO:0000256" key="1">
    <source>
        <dbReference type="SAM" id="MobiDB-lite"/>
    </source>
</evidence>
<evidence type="ECO:0000313" key="2">
    <source>
        <dbReference type="EMBL" id="KFO37916.1"/>
    </source>
</evidence>
<evidence type="ECO:0000313" key="3">
    <source>
        <dbReference type="Proteomes" id="UP000028990"/>
    </source>
</evidence>
<feature type="region of interest" description="Disordered" evidence="1">
    <location>
        <begin position="57"/>
        <end position="107"/>
    </location>
</feature>
<keyword evidence="3" id="KW-1185">Reference proteome</keyword>
<proteinExistence type="predicted"/>
<name>A0A091EQB8_FUKDA</name>
<dbReference type="AlphaFoldDB" id="A0A091EQB8"/>
<feature type="compositionally biased region" description="Basic and acidic residues" evidence="1">
    <location>
        <begin position="79"/>
        <end position="107"/>
    </location>
</feature>
<accession>A0A091EQB8</accession>
<reference evidence="2 3" key="1">
    <citation type="submission" date="2013-11" db="EMBL/GenBank/DDBJ databases">
        <title>The Damaraland mole rat (Fukomys damarensis) genome and evolution of African mole rats.</title>
        <authorList>
            <person name="Gladyshev V.N."/>
            <person name="Fang X."/>
        </authorList>
    </citation>
    <scope>NUCLEOTIDE SEQUENCE [LARGE SCALE GENOMIC DNA]</scope>
    <source>
        <tissue evidence="2">Liver</tissue>
    </source>
</reference>
<feature type="compositionally biased region" description="Polar residues" evidence="1">
    <location>
        <begin position="60"/>
        <end position="73"/>
    </location>
</feature>
<gene>
    <name evidence="2" type="ORF">H920_00711</name>
</gene>
<organism evidence="2 3">
    <name type="scientific">Fukomys damarensis</name>
    <name type="common">Damaraland mole rat</name>
    <name type="synonym">Cryptomys damarensis</name>
    <dbReference type="NCBI Taxonomy" id="885580"/>
    <lineage>
        <taxon>Eukaryota</taxon>
        <taxon>Metazoa</taxon>
        <taxon>Chordata</taxon>
        <taxon>Craniata</taxon>
        <taxon>Vertebrata</taxon>
        <taxon>Euteleostomi</taxon>
        <taxon>Mammalia</taxon>
        <taxon>Eutheria</taxon>
        <taxon>Euarchontoglires</taxon>
        <taxon>Glires</taxon>
        <taxon>Rodentia</taxon>
        <taxon>Hystricomorpha</taxon>
        <taxon>Bathyergidae</taxon>
        <taxon>Fukomys</taxon>
    </lineage>
</organism>
<dbReference type="EMBL" id="KN120688">
    <property type="protein sequence ID" value="KFO37916.1"/>
    <property type="molecule type" value="Genomic_DNA"/>
</dbReference>
<sequence length="107" mass="11882">MTGKRATTVCTLALPSSRLPIQLPFATSISPATAINKRRRHLVGAGRQYRDRAWEMGCHSSKSTQVADQSQKLGEQPEGEERNPEPHTEDVDRKDPSLKDGTLELRS</sequence>